<evidence type="ECO:0000313" key="2">
    <source>
        <dbReference type="EMBL" id="CRK88723.1"/>
    </source>
</evidence>
<dbReference type="Pfam" id="PF00651">
    <property type="entry name" value="BTB"/>
    <property type="match status" value="1"/>
</dbReference>
<dbReference type="Gene3D" id="3.30.710.10">
    <property type="entry name" value="Potassium Channel Kv1.1, Chain A"/>
    <property type="match status" value="1"/>
</dbReference>
<dbReference type="SUPFAM" id="SSF54695">
    <property type="entry name" value="POZ domain"/>
    <property type="match status" value="1"/>
</dbReference>
<proteinExistence type="predicted"/>
<dbReference type="AlphaFoldDB" id="A0A1J1HLB1"/>
<dbReference type="Gene3D" id="1.25.40.420">
    <property type="match status" value="1"/>
</dbReference>
<dbReference type="OrthoDB" id="7790480at2759"/>
<evidence type="ECO:0000313" key="3">
    <source>
        <dbReference type="Proteomes" id="UP000183832"/>
    </source>
</evidence>
<accession>A0A1J1HLB1</accession>
<dbReference type="PANTHER" id="PTHR22667">
    <property type="entry name" value="AT01380P-RELATED"/>
    <property type="match status" value="1"/>
</dbReference>
<dbReference type="STRING" id="568069.A0A1J1HLB1"/>
<organism evidence="2 3">
    <name type="scientific">Clunio marinus</name>
    <dbReference type="NCBI Taxonomy" id="568069"/>
    <lineage>
        <taxon>Eukaryota</taxon>
        <taxon>Metazoa</taxon>
        <taxon>Ecdysozoa</taxon>
        <taxon>Arthropoda</taxon>
        <taxon>Hexapoda</taxon>
        <taxon>Insecta</taxon>
        <taxon>Pterygota</taxon>
        <taxon>Neoptera</taxon>
        <taxon>Endopterygota</taxon>
        <taxon>Diptera</taxon>
        <taxon>Nematocera</taxon>
        <taxon>Chironomoidea</taxon>
        <taxon>Chironomidae</taxon>
        <taxon>Clunio</taxon>
    </lineage>
</organism>
<reference evidence="2 3" key="1">
    <citation type="submission" date="2015-04" db="EMBL/GenBank/DDBJ databases">
        <authorList>
            <person name="Syromyatnikov M.Y."/>
            <person name="Popov V.N."/>
        </authorList>
    </citation>
    <scope>NUCLEOTIDE SEQUENCE [LARGE SCALE GENOMIC DNA]</scope>
</reference>
<dbReference type="Proteomes" id="UP000183832">
    <property type="component" value="Unassembled WGS sequence"/>
</dbReference>
<dbReference type="SMART" id="SM00875">
    <property type="entry name" value="BACK"/>
    <property type="match status" value="1"/>
</dbReference>
<dbReference type="InterPro" id="IPR000210">
    <property type="entry name" value="BTB/POZ_dom"/>
</dbReference>
<feature type="domain" description="BACK" evidence="1">
    <location>
        <begin position="165"/>
        <end position="266"/>
    </location>
</feature>
<name>A0A1J1HLB1_9DIPT</name>
<protein>
    <submittedName>
        <fullName evidence="2">CLUMA_CG002779, isoform A</fullName>
    </submittedName>
</protein>
<dbReference type="EMBL" id="CVRI01000010">
    <property type="protein sequence ID" value="CRK88723.1"/>
    <property type="molecule type" value="Genomic_DNA"/>
</dbReference>
<sequence>MSGDKIQLLRSDEDDIMTSKERVYSVNRITPDPYIHCWRKQPKIHEKEMLMKLIYDQMKYQDSFDICIEIGNAIFSAILLILKSYSNFFANREFADGACIKLSESRITRDTFTDIYKWILSKRKQIDREDIIPLLLGAQYLEVELLEQQIWNLIQDCEKFQEDEAFLLYQEAKLWKCTKVQNMMIQRVQRFFMTVVCSEEFLIMEPNEVMNWLRLDSIGINMEVEVFYAAARWMLFNWNDRKVYLMDLVKLVRFGIIDPWRIVEFRMNKKMGKLEVILNNSDFQDTLESSLSYSTYRNCFNDDSHDQFNDFLKRFNFKKIYPRDQMIDPMWQEYYKQTPYTFQHFEDYLKMTLERRFHSLVYTKYQIQQEQ</sequence>
<dbReference type="InterPro" id="IPR011705">
    <property type="entry name" value="BACK"/>
</dbReference>
<evidence type="ECO:0000259" key="1">
    <source>
        <dbReference type="SMART" id="SM00875"/>
    </source>
</evidence>
<dbReference type="Pfam" id="PF07707">
    <property type="entry name" value="BACK"/>
    <property type="match status" value="1"/>
</dbReference>
<keyword evidence="3" id="KW-1185">Reference proteome</keyword>
<gene>
    <name evidence="2" type="ORF">CLUMA_CG002779</name>
</gene>
<dbReference type="PANTHER" id="PTHR22667:SF0">
    <property type="entry name" value="AT01380P-RELATED"/>
    <property type="match status" value="1"/>
</dbReference>
<dbReference type="InterPro" id="IPR011333">
    <property type="entry name" value="SKP1/BTB/POZ_sf"/>
</dbReference>